<reference evidence="2" key="1">
    <citation type="submission" date="2016-11" db="UniProtKB">
        <authorList>
            <consortium name="WormBaseParasite"/>
        </authorList>
    </citation>
    <scope>IDENTIFICATION</scope>
    <source>
        <strain evidence="2">KR3021</strain>
    </source>
</reference>
<organism evidence="1 2">
    <name type="scientific">Rhabditophanes sp. KR3021</name>
    <dbReference type="NCBI Taxonomy" id="114890"/>
    <lineage>
        <taxon>Eukaryota</taxon>
        <taxon>Metazoa</taxon>
        <taxon>Ecdysozoa</taxon>
        <taxon>Nematoda</taxon>
        <taxon>Chromadorea</taxon>
        <taxon>Rhabditida</taxon>
        <taxon>Tylenchina</taxon>
        <taxon>Panagrolaimomorpha</taxon>
        <taxon>Strongyloidoidea</taxon>
        <taxon>Alloionematidae</taxon>
        <taxon>Rhabditophanes</taxon>
    </lineage>
</organism>
<accession>A0AC35UD24</accession>
<dbReference type="WBParaSite" id="RSKR_0001047100.1">
    <property type="protein sequence ID" value="RSKR_0001047100.1"/>
    <property type="gene ID" value="RSKR_0001047100"/>
</dbReference>
<name>A0AC35UD24_9BILA</name>
<evidence type="ECO:0000313" key="1">
    <source>
        <dbReference type="Proteomes" id="UP000095286"/>
    </source>
</evidence>
<protein>
    <submittedName>
        <fullName evidence="2">Non-specific serine/threonine protein kinase</fullName>
    </submittedName>
</protein>
<sequence length="236" mass="27112">MRVENHKRSTDGDLKELQSEPFKQGAEAKLYRCVYEGVKAVVKVRFPKTYRHSDLDKKLTEERRRAEAKGHEKCMTNGIPVPKLLAVFKPDNALVFEHIEGEMTLKTHIEELRTTLDGEAFKVETLKLAGKLGTILSKMHALSIIHGDLTTSNILMRGQDEMLLIDFGLTFMDQHSAEHKATDLYVLERAIRSTHHQFDYFFEQILDAYKEAGNSEKVIQRLDAIRLRGRKRDMTG</sequence>
<proteinExistence type="predicted"/>
<dbReference type="Proteomes" id="UP000095286">
    <property type="component" value="Unplaced"/>
</dbReference>
<evidence type="ECO:0000313" key="2">
    <source>
        <dbReference type="WBParaSite" id="RSKR_0001047100.1"/>
    </source>
</evidence>